<organism evidence="5 7">
    <name type="scientific">Didymodactylos carnosus</name>
    <dbReference type="NCBI Taxonomy" id="1234261"/>
    <lineage>
        <taxon>Eukaryota</taxon>
        <taxon>Metazoa</taxon>
        <taxon>Spiralia</taxon>
        <taxon>Gnathifera</taxon>
        <taxon>Rotifera</taxon>
        <taxon>Eurotatoria</taxon>
        <taxon>Bdelloidea</taxon>
        <taxon>Philodinida</taxon>
        <taxon>Philodinidae</taxon>
        <taxon>Didymodactylos</taxon>
    </lineage>
</organism>
<evidence type="ECO:0000256" key="1">
    <source>
        <dbReference type="ARBA" id="ARBA00022723"/>
    </source>
</evidence>
<evidence type="ECO:0000313" key="5">
    <source>
        <dbReference type="EMBL" id="CAF1290417.1"/>
    </source>
</evidence>
<dbReference type="AlphaFoldDB" id="A0A815CZX1"/>
<proteinExistence type="predicted"/>
<evidence type="ECO:0000256" key="2">
    <source>
        <dbReference type="ARBA" id="ARBA00022771"/>
    </source>
</evidence>
<evidence type="ECO:0000313" key="6">
    <source>
        <dbReference type="EMBL" id="CAF4095773.1"/>
    </source>
</evidence>
<name>A0A815CZX1_9BILA</name>
<keyword evidence="1" id="KW-0479">Metal-binding</keyword>
<accession>A0A815CZX1</accession>
<dbReference type="Proteomes" id="UP000681722">
    <property type="component" value="Unassembled WGS sequence"/>
</dbReference>
<dbReference type="Gene3D" id="2.20.25.240">
    <property type="match status" value="1"/>
</dbReference>
<dbReference type="GO" id="GO:0008270">
    <property type="term" value="F:zinc ion binding"/>
    <property type="evidence" value="ECO:0007669"/>
    <property type="project" value="UniProtKB-KW"/>
</dbReference>
<evidence type="ECO:0000313" key="7">
    <source>
        <dbReference type="Proteomes" id="UP000663829"/>
    </source>
</evidence>
<dbReference type="OrthoDB" id="6585261at2759"/>
<dbReference type="InterPro" id="IPR007588">
    <property type="entry name" value="Znf_FLYWCH"/>
</dbReference>
<evidence type="ECO:0000259" key="4">
    <source>
        <dbReference type="Pfam" id="PF04500"/>
    </source>
</evidence>
<keyword evidence="2" id="KW-0863">Zinc-finger</keyword>
<dbReference type="EMBL" id="CAJNOQ010012025">
    <property type="protein sequence ID" value="CAF1290417.1"/>
    <property type="molecule type" value="Genomic_DNA"/>
</dbReference>
<dbReference type="EMBL" id="CAJOBC010032374">
    <property type="protein sequence ID" value="CAF4095773.1"/>
    <property type="molecule type" value="Genomic_DNA"/>
</dbReference>
<feature type="domain" description="FLYWCH-type" evidence="4">
    <location>
        <begin position="2"/>
        <end position="59"/>
    </location>
</feature>
<sequence length="187" mass="21248">MTTTKGKPVFVENGYVYIVDRSSGDKTIWCCERKRHGYCKSRLQTLNDRVAQTIGIHNHEPRAEAAELMDARTQMSQEAKTSNKVTHDIVAVGVSHITNNVIEGWNNRFASLVDCAHSNIWKFLRLLKKEQSMVEAELIQAETGVRRPKRLVTERQKKRIMNILDEQSTTNLDKVLALANNISLQSA</sequence>
<evidence type="ECO:0000256" key="3">
    <source>
        <dbReference type="ARBA" id="ARBA00022833"/>
    </source>
</evidence>
<gene>
    <name evidence="5" type="ORF">GPM918_LOCUS28008</name>
    <name evidence="6" type="ORF">SRO942_LOCUS28443</name>
</gene>
<comment type="caution">
    <text evidence="5">The sequence shown here is derived from an EMBL/GenBank/DDBJ whole genome shotgun (WGS) entry which is preliminary data.</text>
</comment>
<dbReference type="Proteomes" id="UP000663829">
    <property type="component" value="Unassembled WGS sequence"/>
</dbReference>
<keyword evidence="7" id="KW-1185">Reference proteome</keyword>
<reference evidence="5" key="1">
    <citation type="submission" date="2021-02" db="EMBL/GenBank/DDBJ databases">
        <authorList>
            <person name="Nowell W R."/>
        </authorList>
    </citation>
    <scope>NUCLEOTIDE SEQUENCE</scope>
</reference>
<dbReference type="Pfam" id="PF04500">
    <property type="entry name" value="FLYWCH"/>
    <property type="match status" value="1"/>
</dbReference>
<protein>
    <recommendedName>
        <fullName evidence="4">FLYWCH-type domain-containing protein</fullName>
    </recommendedName>
</protein>
<keyword evidence="3" id="KW-0862">Zinc</keyword>